<feature type="compositionally biased region" description="Basic and acidic residues" evidence="1">
    <location>
        <begin position="127"/>
        <end position="137"/>
    </location>
</feature>
<proteinExistence type="predicted"/>
<feature type="compositionally biased region" description="Acidic residues" evidence="1">
    <location>
        <begin position="414"/>
        <end position="423"/>
    </location>
</feature>
<dbReference type="AlphaFoldDB" id="A0A4E0R210"/>
<organism evidence="2 3">
    <name type="scientific">Fasciola hepatica</name>
    <name type="common">Liver fluke</name>
    <dbReference type="NCBI Taxonomy" id="6192"/>
    <lineage>
        <taxon>Eukaryota</taxon>
        <taxon>Metazoa</taxon>
        <taxon>Spiralia</taxon>
        <taxon>Lophotrochozoa</taxon>
        <taxon>Platyhelminthes</taxon>
        <taxon>Trematoda</taxon>
        <taxon>Digenea</taxon>
        <taxon>Plagiorchiida</taxon>
        <taxon>Echinostomata</taxon>
        <taxon>Echinostomatoidea</taxon>
        <taxon>Fasciolidae</taxon>
        <taxon>Fasciola</taxon>
    </lineage>
</organism>
<feature type="compositionally biased region" description="Acidic residues" evidence="1">
    <location>
        <begin position="104"/>
        <end position="116"/>
    </location>
</feature>
<accession>A0A4E0R210</accession>
<evidence type="ECO:0000313" key="2">
    <source>
        <dbReference type="EMBL" id="THD21503.1"/>
    </source>
</evidence>
<feature type="region of interest" description="Disordered" evidence="1">
    <location>
        <begin position="93"/>
        <end position="146"/>
    </location>
</feature>
<feature type="region of interest" description="Disordered" evidence="1">
    <location>
        <begin position="394"/>
        <end position="423"/>
    </location>
</feature>
<feature type="region of interest" description="Disordered" evidence="1">
    <location>
        <begin position="335"/>
        <end position="355"/>
    </location>
</feature>
<reference evidence="2" key="1">
    <citation type="submission" date="2019-03" db="EMBL/GenBank/DDBJ databases">
        <title>Improved annotation for the trematode Fasciola hepatica.</title>
        <authorList>
            <person name="Choi Y.-J."/>
            <person name="Martin J."/>
            <person name="Mitreva M."/>
        </authorList>
    </citation>
    <scope>NUCLEOTIDE SEQUENCE [LARGE SCALE GENOMIC DNA]</scope>
</reference>
<keyword evidence="3" id="KW-1185">Reference proteome</keyword>
<sequence>MLRYLFTTRVFKGEWDQFGYQVCHCRSWGTHGQALSVNRSTIMFSVNWLLLSLVLMWFVPCPFCTPVQEIESNQSPASEESMSSEKVLNENVEAEKGEVNLSAPEEDSVSDADELSDQAAPANGTSSHEEAITKEVQHSQVPETSSGIAPIEEETLLSEQHSATEVDHTEEAEETPAPLAKSAKEISEADVAVTTEHAQTGTAEYRSDAKTIVRLLDQLLSKLDAPPLEWNDYQYITALKNSDGSIYLPKHHRQSTRKHLTTLLGFAEEIVVSKNALAHLDWTDLKTTVAPPKSDITDEKATSDQHNSATQKAREQALPHMTEVINEELAAQNTDKLESGNSTDEHETPNPNFGIEQSVSEQSINAQYTTVGEQSVLSSNTELLASAEAVQSTEFVTGEGKSEVNKEENPSTEYEAELEEKKI</sequence>
<name>A0A4E0R210_FASHE</name>
<dbReference type="Proteomes" id="UP000230066">
    <property type="component" value="Unassembled WGS sequence"/>
</dbReference>
<dbReference type="EMBL" id="JXXN02003480">
    <property type="protein sequence ID" value="THD21503.1"/>
    <property type="molecule type" value="Genomic_DNA"/>
</dbReference>
<comment type="caution">
    <text evidence="2">The sequence shown here is derived from an EMBL/GenBank/DDBJ whole genome shotgun (WGS) entry which is preliminary data.</text>
</comment>
<feature type="region of interest" description="Disordered" evidence="1">
    <location>
        <begin position="288"/>
        <end position="316"/>
    </location>
</feature>
<evidence type="ECO:0000313" key="3">
    <source>
        <dbReference type="Proteomes" id="UP000230066"/>
    </source>
</evidence>
<feature type="compositionally biased region" description="Basic and acidic residues" evidence="1">
    <location>
        <begin position="335"/>
        <end position="348"/>
    </location>
</feature>
<gene>
    <name evidence="2" type="ORF">D915_007812</name>
</gene>
<feature type="region of interest" description="Disordered" evidence="1">
    <location>
        <begin position="160"/>
        <end position="186"/>
    </location>
</feature>
<evidence type="ECO:0000256" key="1">
    <source>
        <dbReference type="SAM" id="MobiDB-lite"/>
    </source>
</evidence>
<feature type="compositionally biased region" description="Basic and acidic residues" evidence="1">
    <location>
        <begin position="400"/>
        <end position="409"/>
    </location>
</feature>
<protein>
    <submittedName>
        <fullName evidence="2">Uncharacterized protein</fullName>
    </submittedName>
</protein>